<reference evidence="2" key="1">
    <citation type="submission" date="2022-01" db="EMBL/GenBank/DDBJ databases">
        <title>Paenibacillus spongiae sp. nov., isolated from marine sponge.</title>
        <authorList>
            <person name="Li Z."/>
            <person name="Zhang M."/>
        </authorList>
    </citation>
    <scope>NUCLEOTIDE SEQUENCE</scope>
    <source>
        <strain evidence="2">PHS-Z3</strain>
    </source>
</reference>
<protein>
    <recommendedName>
        <fullName evidence="4">Stage III sporulation protein AC</fullName>
    </recommendedName>
</protein>
<evidence type="ECO:0000313" key="3">
    <source>
        <dbReference type="Proteomes" id="UP001057877"/>
    </source>
</evidence>
<evidence type="ECO:0000313" key="2">
    <source>
        <dbReference type="EMBL" id="UVI32628.1"/>
    </source>
</evidence>
<keyword evidence="3" id="KW-1185">Reference proteome</keyword>
<dbReference type="RefSeq" id="WP_258388678.1">
    <property type="nucleotide sequence ID" value="NZ_CP091430.1"/>
</dbReference>
<sequence length="80" mass="8875">MLVKLLFLVVLYVSIIVADGPKWKEFGLLERIAYSMIVIAAGYLSVIYVTDWSLPNLDDLLNAFFAGPARSIVESVKLPS</sequence>
<dbReference type="Proteomes" id="UP001057877">
    <property type="component" value="Chromosome"/>
</dbReference>
<accession>A0ABY5SJ48</accession>
<proteinExistence type="predicted"/>
<evidence type="ECO:0008006" key="4">
    <source>
        <dbReference type="Google" id="ProtNLM"/>
    </source>
</evidence>
<keyword evidence="1" id="KW-0472">Membrane</keyword>
<dbReference type="EMBL" id="CP091430">
    <property type="protein sequence ID" value="UVI32628.1"/>
    <property type="molecule type" value="Genomic_DNA"/>
</dbReference>
<name>A0ABY5SJ48_9BACL</name>
<feature type="transmembrane region" description="Helical" evidence="1">
    <location>
        <begin position="28"/>
        <end position="49"/>
    </location>
</feature>
<keyword evidence="1" id="KW-1133">Transmembrane helix</keyword>
<keyword evidence="1" id="KW-0812">Transmembrane</keyword>
<evidence type="ECO:0000256" key="1">
    <source>
        <dbReference type="SAM" id="Phobius"/>
    </source>
</evidence>
<organism evidence="2 3">
    <name type="scientific">Paenibacillus spongiae</name>
    <dbReference type="NCBI Taxonomy" id="2909671"/>
    <lineage>
        <taxon>Bacteria</taxon>
        <taxon>Bacillati</taxon>
        <taxon>Bacillota</taxon>
        <taxon>Bacilli</taxon>
        <taxon>Bacillales</taxon>
        <taxon>Paenibacillaceae</taxon>
        <taxon>Paenibacillus</taxon>
    </lineage>
</organism>
<gene>
    <name evidence="2" type="ORF">L1F29_12720</name>
</gene>